<organism evidence="2 3">
    <name type="scientific">Falsibacillus pallidus</name>
    <dbReference type="NCBI Taxonomy" id="493781"/>
    <lineage>
        <taxon>Bacteria</taxon>
        <taxon>Bacillati</taxon>
        <taxon>Bacillota</taxon>
        <taxon>Bacilli</taxon>
        <taxon>Bacillales</taxon>
        <taxon>Bacillaceae</taxon>
        <taxon>Falsibacillus</taxon>
    </lineage>
</organism>
<evidence type="ECO:0000259" key="1">
    <source>
        <dbReference type="PROSITE" id="PS51186"/>
    </source>
</evidence>
<accession>A0A370GL86</accession>
<dbReference type="EMBL" id="QQAY01000004">
    <property type="protein sequence ID" value="RDI43144.1"/>
    <property type="molecule type" value="Genomic_DNA"/>
</dbReference>
<dbReference type="RefSeq" id="WP_114745444.1">
    <property type="nucleotide sequence ID" value="NZ_QQAY01000004.1"/>
</dbReference>
<dbReference type="OrthoDB" id="3174529at2"/>
<dbReference type="PROSITE" id="PS51186">
    <property type="entry name" value="GNAT"/>
    <property type="match status" value="1"/>
</dbReference>
<dbReference type="Gene3D" id="3.40.630.30">
    <property type="match status" value="1"/>
</dbReference>
<gene>
    <name evidence="2" type="ORF">DFR59_104197</name>
</gene>
<dbReference type="Proteomes" id="UP000255326">
    <property type="component" value="Unassembled WGS sequence"/>
</dbReference>
<protein>
    <recommendedName>
        <fullName evidence="1">N-acetyltransferase domain-containing protein</fullName>
    </recommendedName>
</protein>
<feature type="domain" description="N-acetyltransferase" evidence="1">
    <location>
        <begin position="143"/>
        <end position="280"/>
    </location>
</feature>
<dbReference type="InterPro" id="IPR016181">
    <property type="entry name" value="Acyl_CoA_acyltransferase"/>
</dbReference>
<dbReference type="InterPro" id="IPR000182">
    <property type="entry name" value="GNAT_dom"/>
</dbReference>
<evidence type="ECO:0000313" key="2">
    <source>
        <dbReference type="EMBL" id="RDI43144.1"/>
    </source>
</evidence>
<reference evidence="2 3" key="1">
    <citation type="submission" date="2018-07" db="EMBL/GenBank/DDBJ databases">
        <title>Genomic Encyclopedia of Type Strains, Phase IV (KMG-IV): sequencing the most valuable type-strain genomes for metagenomic binning, comparative biology and taxonomic classification.</title>
        <authorList>
            <person name="Goeker M."/>
        </authorList>
    </citation>
    <scope>NUCLEOTIDE SEQUENCE [LARGE SCALE GENOMIC DNA]</scope>
    <source>
        <strain evidence="2 3">DSM 25281</strain>
    </source>
</reference>
<evidence type="ECO:0000313" key="3">
    <source>
        <dbReference type="Proteomes" id="UP000255326"/>
    </source>
</evidence>
<dbReference type="GO" id="GO:0016747">
    <property type="term" value="F:acyltransferase activity, transferring groups other than amino-acyl groups"/>
    <property type="evidence" value="ECO:0007669"/>
    <property type="project" value="InterPro"/>
</dbReference>
<sequence>MEWNVYNTISEIKERAEALLMKEEAKNNLPLGLMYQLERSERNDVLIAAIEDGQDLNAFFLMTPPHNLIISVDKNKDWKGSIRQAVKNLQAAAIKIPGIVAEKETADFFAEEWTSTTGQSREMLMRQRIYQLREVKKTSPSEGNMRLADERESGLITHWLLSFIEDTGEHPLSEKEAEARAAAMIQEKSIYLWEHNDKIVSMARKARCAKNVAVVNFVFTPREERKKGYASAVVSQLSRKLLKDYAFCGLYTDLDNPTSNKIYMEIGYEPVADSSMIKFD</sequence>
<name>A0A370GL86_9BACI</name>
<proteinExistence type="predicted"/>
<dbReference type="AlphaFoldDB" id="A0A370GL86"/>
<dbReference type="SUPFAM" id="SSF55729">
    <property type="entry name" value="Acyl-CoA N-acyltransferases (Nat)"/>
    <property type="match status" value="1"/>
</dbReference>
<dbReference type="Pfam" id="PF00583">
    <property type="entry name" value="Acetyltransf_1"/>
    <property type="match status" value="1"/>
</dbReference>
<keyword evidence="3" id="KW-1185">Reference proteome</keyword>
<comment type="caution">
    <text evidence="2">The sequence shown here is derived from an EMBL/GenBank/DDBJ whole genome shotgun (WGS) entry which is preliminary data.</text>
</comment>